<reference evidence="2" key="1">
    <citation type="submission" date="2022-06" db="EMBL/GenBank/DDBJ databases">
        <title>Genome sequence of Phormidium yuhuli AB48 isolated from an industrial photobioreactor environment.</title>
        <authorList>
            <person name="Qiu Y."/>
            <person name="Noonan A.J.C."/>
            <person name="Dofher K."/>
            <person name="Koch M."/>
            <person name="Kieft B."/>
            <person name="Lin X."/>
            <person name="Ziels R.M."/>
            <person name="Hallam S.J."/>
        </authorList>
    </citation>
    <scope>NUCLEOTIDE SEQUENCE</scope>
    <source>
        <strain evidence="2">AB48</strain>
    </source>
</reference>
<evidence type="ECO:0000313" key="2">
    <source>
        <dbReference type="EMBL" id="USR89318.1"/>
    </source>
</evidence>
<sequence>MLDFSHLAELSRLHCLGICAFLVPSNLLATLTTLGVVGMEKPPYIKRLSAALATILAVTMILHVWTWFAVGVVQAPTFILLSLATVCLGLNGLALAVPHPVVLGYRWLRRLWHRYSEASAVKSGGY</sequence>
<gene>
    <name evidence="2" type="ORF">NEA10_10470</name>
</gene>
<keyword evidence="3" id="KW-1185">Reference proteome</keyword>
<keyword evidence="1" id="KW-0812">Transmembrane</keyword>
<feature type="transmembrane region" description="Helical" evidence="1">
    <location>
        <begin position="50"/>
        <end position="72"/>
    </location>
</feature>
<feature type="transmembrane region" description="Helical" evidence="1">
    <location>
        <begin position="15"/>
        <end position="38"/>
    </location>
</feature>
<keyword evidence="1" id="KW-1133">Transmembrane helix</keyword>
<protein>
    <submittedName>
        <fullName evidence="2">Uncharacterized protein</fullName>
    </submittedName>
</protein>
<name>A0ABY5AK34_9CYAN</name>
<dbReference type="EMBL" id="CP098611">
    <property type="protein sequence ID" value="USR89318.1"/>
    <property type="molecule type" value="Genomic_DNA"/>
</dbReference>
<evidence type="ECO:0000313" key="3">
    <source>
        <dbReference type="Proteomes" id="UP001056708"/>
    </source>
</evidence>
<proteinExistence type="predicted"/>
<keyword evidence="1" id="KW-0472">Membrane</keyword>
<evidence type="ECO:0000256" key="1">
    <source>
        <dbReference type="SAM" id="Phobius"/>
    </source>
</evidence>
<accession>A0ABY5AK34</accession>
<feature type="transmembrane region" description="Helical" evidence="1">
    <location>
        <begin position="78"/>
        <end position="105"/>
    </location>
</feature>
<dbReference type="RefSeq" id="WP_252659524.1">
    <property type="nucleotide sequence ID" value="NZ_CP098611.1"/>
</dbReference>
<organism evidence="2 3">
    <name type="scientific">Phormidium yuhuli AB48</name>
    <dbReference type="NCBI Taxonomy" id="2940671"/>
    <lineage>
        <taxon>Bacteria</taxon>
        <taxon>Bacillati</taxon>
        <taxon>Cyanobacteriota</taxon>
        <taxon>Cyanophyceae</taxon>
        <taxon>Oscillatoriophycideae</taxon>
        <taxon>Oscillatoriales</taxon>
        <taxon>Oscillatoriaceae</taxon>
        <taxon>Phormidium</taxon>
        <taxon>Phormidium yuhuli</taxon>
    </lineage>
</organism>
<dbReference type="Proteomes" id="UP001056708">
    <property type="component" value="Chromosome"/>
</dbReference>